<feature type="non-terminal residue" evidence="1">
    <location>
        <position position="60"/>
    </location>
</feature>
<protein>
    <submittedName>
        <fullName evidence="1">Uncharacterized protein</fullName>
    </submittedName>
</protein>
<dbReference type="EMBL" id="RWGY01000007">
    <property type="protein sequence ID" value="TVU37832.1"/>
    <property type="molecule type" value="Genomic_DNA"/>
</dbReference>
<dbReference type="Proteomes" id="UP000324897">
    <property type="component" value="Chromosome 4"/>
</dbReference>
<keyword evidence="2" id="KW-1185">Reference proteome</keyword>
<organism evidence="1 2">
    <name type="scientific">Eragrostis curvula</name>
    <name type="common">weeping love grass</name>
    <dbReference type="NCBI Taxonomy" id="38414"/>
    <lineage>
        <taxon>Eukaryota</taxon>
        <taxon>Viridiplantae</taxon>
        <taxon>Streptophyta</taxon>
        <taxon>Embryophyta</taxon>
        <taxon>Tracheophyta</taxon>
        <taxon>Spermatophyta</taxon>
        <taxon>Magnoliopsida</taxon>
        <taxon>Liliopsida</taxon>
        <taxon>Poales</taxon>
        <taxon>Poaceae</taxon>
        <taxon>PACMAD clade</taxon>
        <taxon>Chloridoideae</taxon>
        <taxon>Eragrostideae</taxon>
        <taxon>Eragrostidinae</taxon>
        <taxon>Eragrostis</taxon>
    </lineage>
</organism>
<comment type="caution">
    <text evidence="1">The sequence shown here is derived from an EMBL/GenBank/DDBJ whole genome shotgun (WGS) entry which is preliminary data.</text>
</comment>
<dbReference type="AlphaFoldDB" id="A0A5J9VN86"/>
<sequence length="60" mass="5739">MSPEALAIAVGRSGGASEAGAAAQICSRARGTVETATLLELGGGSVRPKPGGVVDTASQT</sequence>
<evidence type="ECO:0000313" key="1">
    <source>
        <dbReference type="EMBL" id="TVU37832.1"/>
    </source>
</evidence>
<dbReference type="Gramene" id="TVU37832">
    <property type="protein sequence ID" value="TVU37832"/>
    <property type="gene ID" value="EJB05_11173"/>
</dbReference>
<name>A0A5J9VN86_9POAL</name>
<proteinExistence type="predicted"/>
<gene>
    <name evidence="1" type="ORF">EJB05_11173</name>
</gene>
<accession>A0A5J9VN86</accession>
<reference evidence="1 2" key="1">
    <citation type="journal article" date="2019" name="Sci. Rep.">
        <title>A high-quality genome of Eragrostis curvula grass provides insights into Poaceae evolution and supports new strategies to enhance forage quality.</title>
        <authorList>
            <person name="Carballo J."/>
            <person name="Santos B.A.C.M."/>
            <person name="Zappacosta D."/>
            <person name="Garbus I."/>
            <person name="Selva J.P."/>
            <person name="Gallo C.A."/>
            <person name="Diaz A."/>
            <person name="Albertini E."/>
            <person name="Caccamo M."/>
            <person name="Echenique V."/>
        </authorList>
    </citation>
    <scope>NUCLEOTIDE SEQUENCE [LARGE SCALE GENOMIC DNA]</scope>
    <source>
        <strain evidence="2">cv. Victoria</strain>
        <tissue evidence="1">Leaf</tissue>
    </source>
</reference>
<evidence type="ECO:0000313" key="2">
    <source>
        <dbReference type="Proteomes" id="UP000324897"/>
    </source>
</evidence>